<dbReference type="PANTHER" id="PTHR24401">
    <property type="entry name" value="SI:CH211-243P7.3-RELATED"/>
    <property type="match status" value="1"/>
</dbReference>
<comment type="caution">
    <text evidence="1">The sequence shown here is derived from an EMBL/GenBank/DDBJ whole genome shotgun (WGS) entry which is preliminary data.</text>
</comment>
<accession>A0ABV0P634</accession>
<dbReference type="Proteomes" id="UP001476798">
    <property type="component" value="Unassembled WGS sequence"/>
</dbReference>
<gene>
    <name evidence="1" type="ORF">GOODEAATRI_019136</name>
</gene>
<sequence length="255" mass="29384">MSSYAIMNEHWLIVSWVMVQSESERSLEAMYQEMAKRNNDAGVEKGGCHWVDRSCYNPNIVVKLDLFHCLQRFSRECTTEHHPLFSTFCQLLSAAFSVVDQEDLKKLKEAYEFCGIVPANPTKQHIWEHCRTRIPQPTELLDRVEKVMKHFYLSKDPNDTPLFKPSMLKTWRIQRVHILRGCLSDPELSEGIMYRYGGTLQLNHVPGEGAKVPIWIPVRGTSQQEGYHFHQAQWVTGNLVSTELFQAQGMTGVVS</sequence>
<keyword evidence="2" id="KW-1185">Reference proteome</keyword>
<reference evidence="1 2" key="1">
    <citation type="submission" date="2021-06" db="EMBL/GenBank/DDBJ databases">
        <authorList>
            <person name="Palmer J.M."/>
        </authorList>
    </citation>
    <scope>NUCLEOTIDE SEQUENCE [LARGE SCALE GENOMIC DNA]</scope>
    <source>
        <strain evidence="1 2">GA_2019</strain>
        <tissue evidence="1">Muscle</tissue>
    </source>
</reference>
<organism evidence="1 2">
    <name type="scientific">Goodea atripinnis</name>
    <dbReference type="NCBI Taxonomy" id="208336"/>
    <lineage>
        <taxon>Eukaryota</taxon>
        <taxon>Metazoa</taxon>
        <taxon>Chordata</taxon>
        <taxon>Craniata</taxon>
        <taxon>Vertebrata</taxon>
        <taxon>Euteleostomi</taxon>
        <taxon>Actinopterygii</taxon>
        <taxon>Neopterygii</taxon>
        <taxon>Teleostei</taxon>
        <taxon>Neoteleostei</taxon>
        <taxon>Acanthomorphata</taxon>
        <taxon>Ovalentaria</taxon>
        <taxon>Atherinomorphae</taxon>
        <taxon>Cyprinodontiformes</taxon>
        <taxon>Goodeidae</taxon>
        <taxon>Goodea</taxon>
    </lineage>
</organism>
<proteinExistence type="predicted"/>
<dbReference type="PANTHER" id="PTHR24401:SF29">
    <property type="entry name" value="SI:CH211-243P7.3-RELATED"/>
    <property type="match status" value="1"/>
</dbReference>
<dbReference type="EMBL" id="JAHRIO010061646">
    <property type="protein sequence ID" value="MEQ2178918.1"/>
    <property type="molecule type" value="Genomic_DNA"/>
</dbReference>
<evidence type="ECO:0000313" key="2">
    <source>
        <dbReference type="Proteomes" id="UP001476798"/>
    </source>
</evidence>
<evidence type="ECO:0000313" key="1">
    <source>
        <dbReference type="EMBL" id="MEQ2178918.1"/>
    </source>
</evidence>
<name>A0ABV0P634_9TELE</name>
<protein>
    <submittedName>
        <fullName evidence="1">Uncharacterized protein</fullName>
    </submittedName>
</protein>